<keyword evidence="1" id="KW-0812">Transmembrane</keyword>
<dbReference type="PANTHER" id="PTHR30354:SF7">
    <property type="entry name" value="BLL7963 PROTEIN"/>
    <property type="match status" value="1"/>
</dbReference>
<feature type="transmembrane region" description="Helical" evidence="1">
    <location>
        <begin position="232"/>
        <end position="251"/>
    </location>
</feature>
<sequence>MGVLGIIISLALLTFIAYRGYSVILFAPLCALLAALIAGVPLLPTYSEVFMTKGMAFARLYFPLFLIGAVFGKLMETTGAASSIAHWITQKVGKKGTILAVVLSCGILAYGGVSIFVVAFAVYPIGAALFREAGIPKRLLPGAIALGSWTFAMTALPGTPQIQNLIPVKYFGTDAYAAPILGLLAGICMFVFGVIWLEYRKNKALAAGEGYGTGHKNEPDALINPEELMKPGLAIVPLLIVLILNYILTRVMQSWDPAFLEPYGASLKTMAPLWALLVSVAIASLFITIVGWKRINGEANFKAAITAGVSGSLLAIMNTSSEVGYGSVIKSLPAFDKVADFMMGIDFGTPLVSEAITVNVLAGITGSASGGMTIALEAMGARYLEWANAVGLNPELLHKVASLASGGFDALPHNGAVITLLAICGLTHKSSYKDIFMTAVLIPFASTFLIIILATLFGAF</sequence>
<dbReference type="Proteomes" id="UP000013378">
    <property type="component" value="Unassembled WGS sequence"/>
</dbReference>
<dbReference type="STRING" id="1304284.L21TH_0376"/>
<dbReference type="PANTHER" id="PTHR30354">
    <property type="entry name" value="GNT FAMILY GLUCONATE TRANSPORTER"/>
    <property type="match status" value="1"/>
</dbReference>
<organism evidence="2 3">
    <name type="scientific">Caldisalinibacter kiritimatiensis</name>
    <dbReference type="NCBI Taxonomy" id="1304284"/>
    <lineage>
        <taxon>Bacteria</taxon>
        <taxon>Bacillati</taxon>
        <taxon>Bacillota</taxon>
        <taxon>Tissierellia</taxon>
        <taxon>Tissierellales</taxon>
        <taxon>Thermohalobacteraceae</taxon>
        <taxon>Caldisalinibacter</taxon>
    </lineage>
</organism>
<feature type="transmembrane region" description="Helical" evidence="1">
    <location>
        <begin position="271"/>
        <end position="292"/>
    </location>
</feature>
<dbReference type="GO" id="GO:0005886">
    <property type="term" value="C:plasma membrane"/>
    <property type="evidence" value="ECO:0007669"/>
    <property type="project" value="TreeGrafter"/>
</dbReference>
<feature type="transmembrane region" description="Helical" evidence="1">
    <location>
        <begin position="176"/>
        <end position="197"/>
    </location>
</feature>
<dbReference type="AlphaFoldDB" id="R1AWL6"/>
<keyword evidence="1" id="KW-0472">Membrane</keyword>
<comment type="caution">
    <text evidence="2">The sequence shown here is derived from an EMBL/GenBank/DDBJ whole genome shotgun (WGS) entry which is preliminary data.</text>
</comment>
<name>R1AWL6_9FIRM</name>
<protein>
    <submittedName>
        <fullName evidence="2">D-beta-hydroxybutyrate permease</fullName>
    </submittedName>
</protein>
<gene>
    <name evidence="2" type="ORF">L21TH_0376</name>
</gene>
<feature type="transmembrane region" description="Helical" evidence="1">
    <location>
        <begin position="435"/>
        <end position="459"/>
    </location>
</feature>
<feature type="transmembrane region" description="Helical" evidence="1">
    <location>
        <begin position="20"/>
        <end position="44"/>
    </location>
</feature>
<evidence type="ECO:0000256" key="1">
    <source>
        <dbReference type="SAM" id="Phobius"/>
    </source>
</evidence>
<dbReference type="GO" id="GO:0015128">
    <property type="term" value="F:gluconate transmembrane transporter activity"/>
    <property type="evidence" value="ECO:0007669"/>
    <property type="project" value="InterPro"/>
</dbReference>
<evidence type="ECO:0000313" key="2">
    <source>
        <dbReference type="EMBL" id="EOD01573.1"/>
    </source>
</evidence>
<feature type="transmembrane region" description="Helical" evidence="1">
    <location>
        <begin position="56"/>
        <end position="75"/>
    </location>
</feature>
<keyword evidence="3" id="KW-1185">Reference proteome</keyword>
<keyword evidence="1" id="KW-1133">Transmembrane helix</keyword>
<dbReference type="OrthoDB" id="86125at2"/>
<proteinExistence type="predicted"/>
<evidence type="ECO:0000313" key="3">
    <source>
        <dbReference type="Proteomes" id="UP000013378"/>
    </source>
</evidence>
<dbReference type="EMBL" id="ARZA01000048">
    <property type="protein sequence ID" value="EOD01573.1"/>
    <property type="molecule type" value="Genomic_DNA"/>
</dbReference>
<reference evidence="2 3" key="1">
    <citation type="journal article" date="2015" name="Geomicrobiol. J.">
        <title>Caldisalinibacter kiritimatiensis gen. nov., sp. nov., a moderately thermohalophilic thiosulfate-reducing bacterium from a hypersaline microbial mat.</title>
        <authorList>
            <person name="Ben Hania W."/>
            <person name="Joseph M."/>
            <person name="Fiebig A."/>
            <person name="Bunk B."/>
            <person name="Klenk H.-P."/>
            <person name="Fardeau M.-L."/>
            <person name="Spring S."/>
        </authorList>
    </citation>
    <scope>NUCLEOTIDE SEQUENCE [LARGE SCALE GENOMIC DNA]</scope>
    <source>
        <strain evidence="2 3">L21-TH-D2</strain>
    </source>
</reference>
<accession>R1AWL6</accession>
<dbReference type="PATRIC" id="fig|1304284.3.peg.370"/>
<dbReference type="eggNOG" id="COG2610">
    <property type="taxonomic scope" value="Bacteria"/>
</dbReference>
<dbReference type="Pfam" id="PF02447">
    <property type="entry name" value="GntP_permease"/>
    <property type="match status" value="1"/>
</dbReference>
<dbReference type="InterPro" id="IPR003474">
    <property type="entry name" value="Glcn_transporter"/>
</dbReference>
<feature type="transmembrane region" description="Helical" evidence="1">
    <location>
        <begin position="98"/>
        <end position="126"/>
    </location>
</feature>
<dbReference type="RefSeq" id="WP_006307624.1">
    <property type="nucleotide sequence ID" value="NZ_ARZA01000048.1"/>
</dbReference>